<dbReference type="Gene3D" id="1.10.357.10">
    <property type="entry name" value="Tetracycline Repressor, domain 2"/>
    <property type="match status" value="1"/>
</dbReference>
<keyword evidence="2 4" id="KW-0238">DNA-binding</keyword>
<gene>
    <name evidence="6" type="ORF">AVDCRST_MAG61-3067</name>
</gene>
<evidence type="ECO:0000256" key="2">
    <source>
        <dbReference type="ARBA" id="ARBA00023125"/>
    </source>
</evidence>
<dbReference type="EMBL" id="CADCTT010000371">
    <property type="protein sequence ID" value="CAA9333864.1"/>
    <property type="molecule type" value="Genomic_DNA"/>
</dbReference>
<dbReference type="InterPro" id="IPR001647">
    <property type="entry name" value="HTH_TetR"/>
</dbReference>
<evidence type="ECO:0000256" key="4">
    <source>
        <dbReference type="PROSITE-ProRule" id="PRU00335"/>
    </source>
</evidence>
<evidence type="ECO:0000256" key="1">
    <source>
        <dbReference type="ARBA" id="ARBA00023015"/>
    </source>
</evidence>
<dbReference type="InterPro" id="IPR009057">
    <property type="entry name" value="Homeodomain-like_sf"/>
</dbReference>
<feature type="domain" description="HTH tetR-type" evidence="5">
    <location>
        <begin position="18"/>
        <end position="78"/>
    </location>
</feature>
<dbReference type="SUPFAM" id="SSF48498">
    <property type="entry name" value="Tetracyclin repressor-like, C-terminal domain"/>
    <property type="match status" value="1"/>
</dbReference>
<dbReference type="PANTHER" id="PTHR30055:SF234">
    <property type="entry name" value="HTH-TYPE TRANSCRIPTIONAL REGULATOR BETI"/>
    <property type="match status" value="1"/>
</dbReference>
<proteinExistence type="predicted"/>
<dbReference type="InterPro" id="IPR050109">
    <property type="entry name" value="HTH-type_TetR-like_transc_reg"/>
</dbReference>
<evidence type="ECO:0000259" key="5">
    <source>
        <dbReference type="PROSITE" id="PS50977"/>
    </source>
</evidence>
<name>A0A6J4LK35_9ACTN</name>
<dbReference type="Gene3D" id="1.10.10.60">
    <property type="entry name" value="Homeodomain-like"/>
    <property type="match status" value="1"/>
</dbReference>
<sequence>MSGSRRSYSSALRTAQAERTRKRIVKSAAELFDERGYAGTQLRAVAERAGVSVQSVQLNGPKAALLLAALELVVTGDEGDGSIFDSPRFTALGARLDSPSELLEAVAALSTAANRNGRGLWRALEGAAAEDPAVKQVHQALVGRQRADCRRGIDRIAAAGALRADRTPTEAADLLYALVLPDLYDRLVTQAGWSLERYRQWLADVLAEQILAPKDREAATAPPCSEA</sequence>
<evidence type="ECO:0000313" key="6">
    <source>
        <dbReference type="EMBL" id="CAA9333864.1"/>
    </source>
</evidence>
<dbReference type="GO" id="GO:0003700">
    <property type="term" value="F:DNA-binding transcription factor activity"/>
    <property type="evidence" value="ECO:0007669"/>
    <property type="project" value="TreeGrafter"/>
</dbReference>
<dbReference type="PROSITE" id="PS50977">
    <property type="entry name" value="HTH_TETR_2"/>
    <property type="match status" value="1"/>
</dbReference>
<dbReference type="PANTHER" id="PTHR30055">
    <property type="entry name" value="HTH-TYPE TRANSCRIPTIONAL REGULATOR RUTR"/>
    <property type="match status" value="1"/>
</dbReference>
<protein>
    <recommendedName>
        <fullName evidence="5">HTH tetR-type domain-containing protein</fullName>
    </recommendedName>
</protein>
<dbReference type="AlphaFoldDB" id="A0A6J4LK35"/>
<feature type="DNA-binding region" description="H-T-H motif" evidence="4">
    <location>
        <begin position="41"/>
        <end position="60"/>
    </location>
</feature>
<keyword evidence="3" id="KW-0804">Transcription</keyword>
<accession>A0A6J4LK35</accession>
<keyword evidence="1" id="KW-0805">Transcription regulation</keyword>
<reference evidence="6" key="1">
    <citation type="submission" date="2020-02" db="EMBL/GenBank/DDBJ databases">
        <authorList>
            <person name="Meier V. D."/>
        </authorList>
    </citation>
    <scope>NUCLEOTIDE SEQUENCE</scope>
    <source>
        <strain evidence="6">AVDCRST_MAG61</strain>
    </source>
</reference>
<dbReference type="InterPro" id="IPR036271">
    <property type="entry name" value="Tet_transcr_reg_TetR-rel_C_sf"/>
</dbReference>
<organism evidence="6">
    <name type="scientific">uncultured Friedmanniella sp</name>
    <dbReference type="NCBI Taxonomy" id="335381"/>
    <lineage>
        <taxon>Bacteria</taxon>
        <taxon>Bacillati</taxon>
        <taxon>Actinomycetota</taxon>
        <taxon>Actinomycetes</taxon>
        <taxon>Propionibacteriales</taxon>
        <taxon>Nocardioidaceae</taxon>
        <taxon>Friedmanniella</taxon>
        <taxon>environmental samples</taxon>
    </lineage>
</organism>
<evidence type="ECO:0000256" key="3">
    <source>
        <dbReference type="ARBA" id="ARBA00023163"/>
    </source>
</evidence>
<dbReference type="SUPFAM" id="SSF46689">
    <property type="entry name" value="Homeodomain-like"/>
    <property type="match status" value="1"/>
</dbReference>
<dbReference type="GO" id="GO:0000976">
    <property type="term" value="F:transcription cis-regulatory region binding"/>
    <property type="evidence" value="ECO:0007669"/>
    <property type="project" value="TreeGrafter"/>
</dbReference>
<dbReference type="Pfam" id="PF00440">
    <property type="entry name" value="TetR_N"/>
    <property type="match status" value="1"/>
</dbReference>